<dbReference type="EMBL" id="MTSM01000026">
    <property type="protein sequence ID" value="OPX54417.1"/>
    <property type="molecule type" value="Genomic_DNA"/>
</dbReference>
<organism evidence="1 2">
    <name type="scientific">Oceanospirillum multiglobuliferum</name>
    <dbReference type="NCBI Taxonomy" id="64969"/>
    <lineage>
        <taxon>Bacteria</taxon>
        <taxon>Pseudomonadati</taxon>
        <taxon>Pseudomonadota</taxon>
        <taxon>Gammaproteobacteria</taxon>
        <taxon>Oceanospirillales</taxon>
        <taxon>Oceanospirillaceae</taxon>
        <taxon>Oceanospirillum</taxon>
    </lineage>
</organism>
<dbReference type="RefSeq" id="WP_159445671.1">
    <property type="nucleotide sequence ID" value="NZ_FUXG01000025.1"/>
</dbReference>
<name>A0A1T4S6V8_9GAMM</name>
<evidence type="ECO:0000313" key="2">
    <source>
        <dbReference type="Proteomes" id="UP000191418"/>
    </source>
</evidence>
<reference evidence="1 2" key="1">
    <citation type="submission" date="2017-01" db="EMBL/GenBank/DDBJ databases">
        <title>Genome Sequencing of a Marine Spirillum, Oceanospirillum multiglobuliferum ATCC 33336, from Japan.</title>
        <authorList>
            <person name="Carney J.G."/>
            <person name="Trachtenberg A.M."/>
            <person name="Rheaume B.A."/>
            <person name="Linnane J.D."/>
            <person name="Pitts N.L."/>
            <person name="Mykles D.L."/>
            <person name="Maclea K.S."/>
        </authorList>
    </citation>
    <scope>NUCLEOTIDE SEQUENCE [LARGE SCALE GENOMIC DNA]</scope>
    <source>
        <strain evidence="1 2">ATCC 33336</strain>
    </source>
</reference>
<dbReference type="Proteomes" id="UP000191418">
    <property type="component" value="Unassembled WGS sequence"/>
</dbReference>
<dbReference type="Pfam" id="PF11749">
    <property type="entry name" value="DUF3305"/>
    <property type="match status" value="1"/>
</dbReference>
<keyword evidence="2" id="KW-1185">Reference proteome</keyword>
<sequence length="164" mass="18611">MSIHTSTILTTQNCKRLGVALEPIKISVGQWQCDEWQVSTLWPEAAVCSDTQHPVTVLELILYRDERMAYRFNLDSVCPHLFVLCDEGVEPWLPVQITACQDLAASWLDGEQKVLEYPMPEAIQCWIEAFLSLHGELLEVKRKKQYAGCDELSVQDETTGQGDQ</sequence>
<evidence type="ECO:0008006" key="3">
    <source>
        <dbReference type="Google" id="ProtNLM"/>
    </source>
</evidence>
<protein>
    <recommendedName>
        <fullName evidence="3">DUF3305 domain-containing protein</fullName>
    </recommendedName>
</protein>
<evidence type="ECO:0000313" key="1">
    <source>
        <dbReference type="EMBL" id="OPX54417.1"/>
    </source>
</evidence>
<accession>A0A1T4S6V8</accession>
<proteinExistence type="predicted"/>
<gene>
    <name evidence="1" type="ORF">BTE48_14395</name>
</gene>
<comment type="caution">
    <text evidence="1">The sequence shown here is derived from an EMBL/GenBank/DDBJ whole genome shotgun (WGS) entry which is preliminary data.</text>
</comment>
<dbReference type="STRING" id="64969.SAMN02745127_02802"/>
<dbReference type="InterPro" id="IPR021736">
    <property type="entry name" value="DUF3305"/>
</dbReference>
<dbReference type="OrthoDB" id="5586738at2"/>
<dbReference type="AlphaFoldDB" id="A0A1T4S6V8"/>